<protein>
    <submittedName>
        <fullName evidence="1">Uncharacterized protein</fullName>
    </submittedName>
</protein>
<evidence type="ECO:0000313" key="1">
    <source>
        <dbReference type="EMBL" id="GLW71974.1"/>
    </source>
</evidence>
<comment type="caution">
    <text evidence="1">The sequence shown here is derived from an EMBL/GenBank/DDBJ whole genome shotgun (WGS) entry which is preliminary data.</text>
</comment>
<reference evidence="1" key="1">
    <citation type="submission" date="2023-02" db="EMBL/GenBank/DDBJ databases">
        <title>Kitasatospora phosalacinea NBRC 14627.</title>
        <authorList>
            <person name="Ichikawa N."/>
            <person name="Sato H."/>
            <person name="Tonouchi N."/>
        </authorList>
    </citation>
    <scope>NUCLEOTIDE SEQUENCE</scope>
    <source>
        <strain evidence="1">NBRC 14627</strain>
    </source>
</reference>
<gene>
    <name evidence="1" type="ORF">Kpho02_42730</name>
</gene>
<accession>A0A9W6V1G5</accession>
<sequence length="78" mass="8258">MFRVGWSAIVGGSSDLVVTWWVRDNVLGGKGSCTTGAGSAMTRVGNGPVPSLRSAISHYYVTGHTSERARPRAAQIPR</sequence>
<dbReference type="AlphaFoldDB" id="A0A9W6V1G5"/>
<dbReference type="EMBL" id="BSSA01000014">
    <property type="protein sequence ID" value="GLW71974.1"/>
    <property type="molecule type" value="Genomic_DNA"/>
</dbReference>
<name>A0A9W6V1G5_9ACTN</name>
<organism evidence="1 2">
    <name type="scientific">Kitasatospora phosalacinea</name>
    <dbReference type="NCBI Taxonomy" id="2065"/>
    <lineage>
        <taxon>Bacteria</taxon>
        <taxon>Bacillati</taxon>
        <taxon>Actinomycetota</taxon>
        <taxon>Actinomycetes</taxon>
        <taxon>Kitasatosporales</taxon>
        <taxon>Streptomycetaceae</taxon>
        <taxon>Kitasatospora</taxon>
    </lineage>
</organism>
<evidence type="ECO:0000313" key="2">
    <source>
        <dbReference type="Proteomes" id="UP001165041"/>
    </source>
</evidence>
<dbReference type="Proteomes" id="UP001165041">
    <property type="component" value="Unassembled WGS sequence"/>
</dbReference>
<proteinExistence type="predicted"/>